<comment type="caution">
    <text evidence="2">The sequence shown here is derived from an EMBL/GenBank/DDBJ whole genome shotgun (WGS) entry which is preliminary data.</text>
</comment>
<dbReference type="PANTHER" id="PTHR46060:SF1">
    <property type="entry name" value="MARINER MOS1 TRANSPOSASE-LIKE PROTEIN"/>
    <property type="match status" value="1"/>
</dbReference>
<dbReference type="EMBL" id="JARK01001490">
    <property type="protein sequence ID" value="EYB95950.1"/>
    <property type="molecule type" value="Genomic_DNA"/>
</dbReference>
<dbReference type="Pfam" id="PF17906">
    <property type="entry name" value="HTH_48"/>
    <property type="match status" value="1"/>
</dbReference>
<reference evidence="3" key="1">
    <citation type="journal article" date="2015" name="Nat. Genet.">
        <title>The genome and transcriptome of the zoonotic hookworm Ancylostoma ceylanicum identify infection-specific gene families.</title>
        <authorList>
            <person name="Schwarz E.M."/>
            <person name="Hu Y."/>
            <person name="Antoshechkin I."/>
            <person name="Miller M.M."/>
            <person name="Sternberg P.W."/>
            <person name="Aroian R.V."/>
        </authorList>
    </citation>
    <scope>NUCLEOTIDE SEQUENCE</scope>
    <source>
        <strain evidence="3">HY135</strain>
    </source>
</reference>
<dbReference type="Proteomes" id="UP000024635">
    <property type="component" value="Unassembled WGS sequence"/>
</dbReference>
<gene>
    <name evidence="2" type="primary">Acey_s0154.g2960</name>
    <name evidence="2" type="ORF">Y032_0154g2960</name>
</gene>
<dbReference type="Gene3D" id="1.10.10.1450">
    <property type="match status" value="1"/>
</dbReference>
<dbReference type="InterPro" id="IPR052709">
    <property type="entry name" value="Transposase-MT_Hybrid"/>
</dbReference>
<keyword evidence="3" id="KW-1185">Reference proteome</keyword>
<organism evidence="2 3">
    <name type="scientific">Ancylostoma ceylanicum</name>
    <dbReference type="NCBI Taxonomy" id="53326"/>
    <lineage>
        <taxon>Eukaryota</taxon>
        <taxon>Metazoa</taxon>
        <taxon>Ecdysozoa</taxon>
        <taxon>Nematoda</taxon>
        <taxon>Chromadorea</taxon>
        <taxon>Rhabditida</taxon>
        <taxon>Rhabditina</taxon>
        <taxon>Rhabditomorpha</taxon>
        <taxon>Strongyloidea</taxon>
        <taxon>Ancylostomatidae</taxon>
        <taxon>Ancylostomatinae</taxon>
        <taxon>Ancylostoma</taxon>
    </lineage>
</organism>
<protein>
    <recommendedName>
        <fullName evidence="1">Mos1 transposase HTH domain-containing protein</fullName>
    </recommendedName>
</protein>
<dbReference type="OrthoDB" id="616263at2759"/>
<name>A0A016SZR9_9BILA</name>
<evidence type="ECO:0000259" key="1">
    <source>
        <dbReference type="Pfam" id="PF17906"/>
    </source>
</evidence>
<dbReference type="PANTHER" id="PTHR46060">
    <property type="entry name" value="MARINER MOS1 TRANSPOSASE-LIKE PROTEIN"/>
    <property type="match status" value="1"/>
</dbReference>
<dbReference type="InterPro" id="IPR041426">
    <property type="entry name" value="Mos1_HTH"/>
</dbReference>
<evidence type="ECO:0000313" key="2">
    <source>
        <dbReference type="EMBL" id="EYB95950.1"/>
    </source>
</evidence>
<accession>A0A016SZR9</accession>
<proteinExistence type="predicted"/>
<sequence length="75" mass="8730">MVDGQEMRFKQRAVVEFLFHDGISANEIHSCLQNVYKAEALSYSQVKFWTGEFRRGRKSIDDEERCDRPANATSE</sequence>
<dbReference type="AlphaFoldDB" id="A0A016SZR9"/>
<feature type="domain" description="Mos1 transposase HTH" evidence="1">
    <location>
        <begin position="12"/>
        <end position="56"/>
    </location>
</feature>
<evidence type="ECO:0000313" key="3">
    <source>
        <dbReference type="Proteomes" id="UP000024635"/>
    </source>
</evidence>